<accession>A0ABT3P169</accession>
<keyword evidence="3" id="KW-1185">Reference proteome</keyword>
<protein>
    <submittedName>
        <fullName evidence="2">Uncharacterized protein</fullName>
    </submittedName>
</protein>
<reference evidence="2 3" key="1">
    <citation type="submission" date="2022-10" db="EMBL/GenBank/DDBJ databases">
        <title>Roseococcus glaciei nov., sp. nov., isolated from glacier.</title>
        <authorList>
            <person name="Liu Q."/>
            <person name="Xin Y.-H."/>
        </authorList>
    </citation>
    <scope>NUCLEOTIDE SEQUENCE [LARGE SCALE GENOMIC DNA]</scope>
    <source>
        <strain evidence="2 3">MDT2-1-1</strain>
    </source>
</reference>
<comment type="caution">
    <text evidence="2">The sequence shown here is derived from an EMBL/GenBank/DDBJ whole genome shotgun (WGS) entry which is preliminary data.</text>
</comment>
<feature type="region of interest" description="Disordered" evidence="1">
    <location>
        <begin position="37"/>
        <end position="67"/>
    </location>
</feature>
<evidence type="ECO:0000313" key="2">
    <source>
        <dbReference type="EMBL" id="MCW8088157.1"/>
    </source>
</evidence>
<gene>
    <name evidence="2" type="ORF">OF850_21405</name>
</gene>
<dbReference type="Proteomes" id="UP001526430">
    <property type="component" value="Unassembled WGS sequence"/>
</dbReference>
<name>A0ABT3P169_9PROT</name>
<proteinExistence type="predicted"/>
<dbReference type="EMBL" id="JAPFQI010000027">
    <property type="protein sequence ID" value="MCW8088157.1"/>
    <property type="molecule type" value="Genomic_DNA"/>
</dbReference>
<sequence length="67" mass="7312">MPGFVQLRDAGSCGASRMKWALVPLLLALRLFQPGTEVPSWTRKPPAPRGTRRLGAGGALRRHPPPR</sequence>
<evidence type="ECO:0000313" key="3">
    <source>
        <dbReference type="Proteomes" id="UP001526430"/>
    </source>
</evidence>
<organism evidence="2 3">
    <name type="scientific">Sabulicella glaciei</name>
    <dbReference type="NCBI Taxonomy" id="2984948"/>
    <lineage>
        <taxon>Bacteria</taxon>
        <taxon>Pseudomonadati</taxon>
        <taxon>Pseudomonadota</taxon>
        <taxon>Alphaproteobacteria</taxon>
        <taxon>Acetobacterales</taxon>
        <taxon>Acetobacteraceae</taxon>
        <taxon>Sabulicella</taxon>
    </lineage>
</organism>
<evidence type="ECO:0000256" key="1">
    <source>
        <dbReference type="SAM" id="MobiDB-lite"/>
    </source>
</evidence>